<dbReference type="Gene3D" id="3.30.565.10">
    <property type="entry name" value="Histidine kinase-like ATPase, C-terminal domain"/>
    <property type="match status" value="1"/>
</dbReference>
<dbReference type="CDD" id="cd00082">
    <property type="entry name" value="HisKA"/>
    <property type="match status" value="1"/>
</dbReference>
<dbReference type="Proteomes" id="UP000239576">
    <property type="component" value="Unassembled WGS sequence"/>
</dbReference>
<evidence type="ECO:0000256" key="1">
    <source>
        <dbReference type="ARBA" id="ARBA00000085"/>
    </source>
</evidence>
<comment type="catalytic activity">
    <reaction evidence="1">
        <text>ATP + protein L-histidine = ADP + protein N-phospho-L-histidine.</text>
        <dbReference type="EC" id="2.7.13.3"/>
    </reaction>
</comment>
<dbReference type="InterPro" id="IPR005467">
    <property type="entry name" value="His_kinase_dom"/>
</dbReference>
<dbReference type="SMART" id="SM00448">
    <property type="entry name" value="REC"/>
    <property type="match status" value="1"/>
</dbReference>
<feature type="domain" description="Histidine kinase" evidence="8">
    <location>
        <begin position="148"/>
        <end position="372"/>
    </location>
</feature>
<evidence type="ECO:0000256" key="7">
    <source>
        <dbReference type="PROSITE-ProRule" id="PRU00169"/>
    </source>
</evidence>
<evidence type="ECO:0000256" key="3">
    <source>
        <dbReference type="ARBA" id="ARBA00022553"/>
    </source>
</evidence>
<dbReference type="OrthoDB" id="517825at2"/>
<evidence type="ECO:0000256" key="5">
    <source>
        <dbReference type="ARBA" id="ARBA00022777"/>
    </source>
</evidence>
<dbReference type="EMBL" id="PVWK01000101">
    <property type="protein sequence ID" value="PSB26679.1"/>
    <property type="molecule type" value="Genomic_DNA"/>
</dbReference>
<dbReference type="EC" id="2.7.13.3" evidence="2"/>
<evidence type="ECO:0000256" key="4">
    <source>
        <dbReference type="ARBA" id="ARBA00022679"/>
    </source>
</evidence>
<dbReference type="Gene3D" id="3.40.50.2300">
    <property type="match status" value="1"/>
</dbReference>
<dbReference type="PROSITE" id="PS50110">
    <property type="entry name" value="RESPONSE_REGULATORY"/>
    <property type="match status" value="1"/>
</dbReference>
<dbReference type="InterPro" id="IPR001789">
    <property type="entry name" value="Sig_transdc_resp-reg_receiver"/>
</dbReference>
<dbReference type="CDD" id="cd00075">
    <property type="entry name" value="HATPase"/>
    <property type="match status" value="1"/>
</dbReference>
<dbReference type="Pfam" id="PF02518">
    <property type="entry name" value="HATPase_c"/>
    <property type="match status" value="1"/>
</dbReference>
<dbReference type="SUPFAM" id="SSF47384">
    <property type="entry name" value="Homodimeric domain of signal transducing histidine kinase"/>
    <property type="match status" value="1"/>
</dbReference>
<dbReference type="CDD" id="cd17534">
    <property type="entry name" value="REC_DC-like"/>
    <property type="match status" value="1"/>
</dbReference>
<dbReference type="RefSeq" id="WP_106257846.1">
    <property type="nucleotide sequence ID" value="NZ_CAWNSW010000041.1"/>
</dbReference>
<feature type="modified residue" description="4-aspartylphosphate" evidence="7">
    <location>
        <position position="54"/>
    </location>
</feature>
<dbReference type="Pfam" id="PF00072">
    <property type="entry name" value="Response_reg"/>
    <property type="match status" value="1"/>
</dbReference>
<dbReference type="InterPro" id="IPR003661">
    <property type="entry name" value="HisK_dim/P_dom"/>
</dbReference>
<dbReference type="SMART" id="SM00387">
    <property type="entry name" value="HATPase_c"/>
    <property type="match status" value="1"/>
</dbReference>
<gene>
    <name evidence="10" type="ORF">C7B82_18940</name>
</gene>
<dbReference type="PRINTS" id="PR00344">
    <property type="entry name" value="BCTRLSENSOR"/>
</dbReference>
<evidence type="ECO:0000313" key="11">
    <source>
        <dbReference type="Proteomes" id="UP000239576"/>
    </source>
</evidence>
<dbReference type="PANTHER" id="PTHR43711">
    <property type="entry name" value="TWO-COMPONENT HISTIDINE KINASE"/>
    <property type="match status" value="1"/>
</dbReference>
<keyword evidence="4" id="KW-0808">Transferase</keyword>
<dbReference type="GO" id="GO:0000155">
    <property type="term" value="F:phosphorelay sensor kinase activity"/>
    <property type="evidence" value="ECO:0007669"/>
    <property type="project" value="InterPro"/>
</dbReference>
<evidence type="ECO:0000259" key="8">
    <source>
        <dbReference type="PROSITE" id="PS50109"/>
    </source>
</evidence>
<reference evidence="11" key="1">
    <citation type="submission" date="2018-02" db="EMBL/GenBank/DDBJ databases">
        <authorList>
            <person name="Moore K."/>
            <person name="Momper L."/>
        </authorList>
    </citation>
    <scope>NUCLEOTIDE SEQUENCE [LARGE SCALE GENOMIC DNA]</scope>
    <source>
        <strain evidence="11">ULC18</strain>
    </source>
</reference>
<sequence length="378" mass="41710">MSAKILVVEDEPIIALDIQRQLIQLGYTVVAIADCAAVALKAVERWRPDLALMDIRLRGDKTGIETAVQIRQQHPIPIVFLTAHADRATIEQVKAAQPYGYIVKPFETHNLITAIEVALNKHQAEMVTQAGLEKEKKLNEMKSNFIATVSHEFRNPLSTILLSLDLLERGGEQLTPAKKRLFLQRARVSVDRMEQLLEEVLLIGTVEAGELQCHLAPVDSVEFCRQLVAEFQHNGCTTTDPQHVLVLTQAEMAIDSTRFYDLDEKLLRHILTNLLSNAIKYSPDGGKVQLDLKCTPDGVTFQVCDDGIGIPPDDYAQLYDRFHRASNVKMIPGSGLGLSIAKQCVDLHGGTITFKSAVGIGTTFTVSLPATLSPNNSQ</sequence>
<evidence type="ECO:0000313" key="10">
    <source>
        <dbReference type="EMBL" id="PSB26679.1"/>
    </source>
</evidence>
<dbReference type="InterPro" id="IPR050736">
    <property type="entry name" value="Sensor_HK_Regulatory"/>
</dbReference>
<reference evidence="10 11" key="2">
    <citation type="submission" date="2018-03" db="EMBL/GenBank/DDBJ databases">
        <title>The ancient ancestry and fast evolution of plastids.</title>
        <authorList>
            <person name="Moore K.R."/>
            <person name="Magnabosco C."/>
            <person name="Momper L."/>
            <person name="Gold D.A."/>
            <person name="Bosak T."/>
            <person name="Fournier G.P."/>
        </authorList>
    </citation>
    <scope>NUCLEOTIDE SEQUENCE [LARGE SCALE GENOMIC DNA]</scope>
    <source>
        <strain evidence="10 11">ULC18</strain>
    </source>
</reference>
<feature type="domain" description="Response regulatory" evidence="9">
    <location>
        <begin position="4"/>
        <end position="119"/>
    </location>
</feature>
<dbReference type="InterPro" id="IPR036097">
    <property type="entry name" value="HisK_dim/P_sf"/>
</dbReference>
<dbReference type="Pfam" id="PF00512">
    <property type="entry name" value="HisKA"/>
    <property type="match status" value="1"/>
</dbReference>
<dbReference type="PANTHER" id="PTHR43711:SF26">
    <property type="entry name" value="SENSOR HISTIDINE KINASE RCSC"/>
    <property type="match status" value="1"/>
</dbReference>
<dbReference type="AlphaFoldDB" id="A0A2T1E1R3"/>
<keyword evidence="6" id="KW-0902">Two-component regulatory system</keyword>
<evidence type="ECO:0000256" key="6">
    <source>
        <dbReference type="ARBA" id="ARBA00023012"/>
    </source>
</evidence>
<dbReference type="InterPro" id="IPR004358">
    <property type="entry name" value="Sig_transdc_His_kin-like_C"/>
</dbReference>
<dbReference type="PROSITE" id="PS50109">
    <property type="entry name" value="HIS_KIN"/>
    <property type="match status" value="1"/>
</dbReference>
<dbReference type="SUPFAM" id="SSF55874">
    <property type="entry name" value="ATPase domain of HSP90 chaperone/DNA topoisomerase II/histidine kinase"/>
    <property type="match status" value="1"/>
</dbReference>
<protein>
    <recommendedName>
        <fullName evidence="2">histidine kinase</fullName>
        <ecNumber evidence="2">2.7.13.3</ecNumber>
    </recommendedName>
</protein>
<dbReference type="Gene3D" id="1.10.287.130">
    <property type="match status" value="1"/>
</dbReference>
<organism evidence="10 11">
    <name type="scientific">Stenomitos frigidus ULC18</name>
    <dbReference type="NCBI Taxonomy" id="2107698"/>
    <lineage>
        <taxon>Bacteria</taxon>
        <taxon>Bacillati</taxon>
        <taxon>Cyanobacteriota</taxon>
        <taxon>Cyanophyceae</taxon>
        <taxon>Leptolyngbyales</taxon>
        <taxon>Leptolyngbyaceae</taxon>
        <taxon>Stenomitos</taxon>
    </lineage>
</organism>
<dbReference type="InterPro" id="IPR003594">
    <property type="entry name" value="HATPase_dom"/>
</dbReference>
<comment type="caution">
    <text evidence="10">The sequence shown here is derived from an EMBL/GenBank/DDBJ whole genome shotgun (WGS) entry which is preliminary data.</text>
</comment>
<dbReference type="SUPFAM" id="SSF52172">
    <property type="entry name" value="CheY-like"/>
    <property type="match status" value="1"/>
</dbReference>
<dbReference type="InterPro" id="IPR036890">
    <property type="entry name" value="HATPase_C_sf"/>
</dbReference>
<dbReference type="InterPro" id="IPR011006">
    <property type="entry name" value="CheY-like_superfamily"/>
</dbReference>
<evidence type="ECO:0000256" key="2">
    <source>
        <dbReference type="ARBA" id="ARBA00012438"/>
    </source>
</evidence>
<keyword evidence="5 10" id="KW-0418">Kinase</keyword>
<name>A0A2T1E1R3_9CYAN</name>
<accession>A0A2T1E1R3</accession>
<keyword evidence="11" id="KW-1185">Reference proteome</keyword>
<dbReference type="SMART" id="SM00388">
    <property type="entry name" value="HisKA"/>
    <property type="match status" value="1"/>
</dbReference>
<dbReference type="FunFam" id="3.30.565.10:FF:000006">
    <property type="entry name" value="Sensor histidine kinase WalK"/>
    <property type="match status" value="1"/>
</dbReference>
<keyword evidence="3 7" id="KW-0597">Phosphoprotein</keyword>
<proteinExistence type="predicted"/>
<evidence type="ECO:0000259" key="9">
    <source>
        <dbReference type="PROSITE" id="PS50110"/>
    </source>
</evidence>